<accession>A0A8T9Q3F9</accession>
<evidence type="ECO:0000313" key="3">
    <source>
        <dbReference type="Proteomes" id="UP000831796"/>
    </source>
</evidence>
<dbReference type="Proteomes" id="UP000831796">
    <property type="component" value="Chromosome"/>
</dbReference>
<proteinExistence type="predicted"/>
<dbReference type="Pfam" id="PF18962">
    <property type="entry name" value="Por_Secre_tail"/>
    <property type="match status" value="1"/>
</dbReference>
<sequence>MFAVQGGRSAAFVAAYSSAGAVNWVTAGATNAVNGGISSASGSLASKVAVDGAGNCYVTGRFTTGLKLGGLQLADNAQFNSHSFVARLNPSTGAAAWLKGTTGTVYADQANGSGLAIYGGYCYVGGTFGGTVSFGGIYTLTAAYPSAGYVGRFDAATGATAWVRPIGSAATDVRVAASYSNVLATIGVDAAPDYARLVSHAPSGVYQWALTASGPGSSQATDVAQYGAGVAYWTGAWQGTCSFGPTTLAAPAGTTYAYLAKINFTSPAARATTDPLSGPSELYPNPGSGHIQFHTGSAAPRSMSVYSSSGQLMLQQQVQAADVTLDVRNWPQGTYWVHLQGSGSPERHQIWVR</sequence>
<feature type="domain" description="Secretion system C-terminal sorting" evidence="1">
    <location>
        <begin position="282"/>
        <end position="343"/>
    </location>
</feature>
<evidence type="ECO:0000259" key="1">
    <source>
        <dbReference type="Pfam" id="PF18962"/>
    </source>
</evidence>
<dbReference type="InterPro" id="IPR026444">
    <property type="entry name" value="Secre_tail"/>
</dbReference>
<dbReference type="RefSeq" id="WP_244674404.1">
    <property type="nucleotide sequence ID" value="NZ_CP095046.1"/>
</dbReference>
<dbReference type="KEGG" id="hcu:MUN79_20285"/>
<keyword evidence="3" id="KW-1185">Reference proteome</keyword>
<dbReference type="AlphaFoldDB" id="A0A8T9Q3F9"/>
<reference evidence="2" key="1">
    <citation type="submission" date="2022-04" db="EMBL/GenBank/DDBJ databases">
        <title>Hymenobacter sp. isolated from the air.</title>
        <authorList>
            <person name="Won M."/>
            <person name="Lee C.-M."/>
            <person name="Woen H.-Y."/>
            <person name="Kwon S.-W."/>
        </authorList>
    </citation>
    <scope>NUCLEOTIDE SEQUENCE</scope>
    <source>
        <strain evidence="2">5116S-3</strain>
    </source>
</reference>
<evidence type="ECO:0000313" key="2">
    <source>
        <dbReference type="EMBL" id="UOQ70991.1"/>
    </source>
</evidence>
<protein>
    <submittedName>
        <fullName evidence="2">T9SS type A sorting domain-containing protein</fullName>
    </submittedName>
</protein>
<dbReference type="EMBL" id="CP095046">
    <property type="protein sequence ID" value="UOQ70991.1"/>
    <property type="molecule type" value="Genomic_DNA"/>
</dbReference>
<name>A0A8T9Q3F9_9BACT</name>
<dbReference type="NCBIfam" id="TIGR04183">
    <property type="entry name" value="Por_Secre_tail"/>
    <property type="match status" value="1"/>
</dbReference>
<organism evidence="2 3">
    <name type="scientific">Hymenobacter cellulosilyticus</name>
    <dbReference type="NCBI Taxonomy" id="2932248"/>
    <lineage>
        <taxon>Bacteria</taxon>
        <taxon>Pseudomonadati</taxon>
        <taxon>Bacteroidota</taxon>
        <taxon>Cytophagia</taxon>
        <taxon>Cytophagales</taxon>
        <taxon>Hymenobacteraceae</taxon>
        <taxon>Hymenobacter</taxon>
    </lineage>
</organism>
<gene>
    <name evidence="2" type="ORF">MUN79_20285</name>
</gene>